<keyword evidence="2" id="KW-1185">Reference proteome</keyword>
<name>A0A2P4ZA07_9HYPO</name>
<protein>
    <submittedName>
        <fullName evidence="1">Uncharacterized protein</fullName>
    </submittedName>
</protein>
<organism evidence="1 2">
    <name type="scientific">Trichoderma gamsii</name>
    <dbReference type="NCBI Taxonomy" id="398673"/>
    <lineage>
        <taxon>Eukaryota</taxon>
        <taxon>Fungi</taxon>
        <taxon>Dikarya</taxon>
        <taxon>Ascomycota</taxon>
        <taxon>Pezizomycotina</taxon>
        <taxon>Sordariomycetes</taxon>
        <taxon>Hypocreomycetidae</taxon>
        <taxon>Hypocreales</taxon>
        <taxon>Hypocreaceae</taxon>
        <taxon>Trichoderma</taxon>
    </lineage>
</organism>
<dbReference type="GeneID" id="36347879"/>
<evidence type="ECO:0000313" key="2">
    <source>
        <dbReference type="Proteomes" id="UP000054821"/>
    </source>
</evidence>
<gene>
    <name evidence="1" type="ORF">TGAM01_v209987</name>
</gene>
<dbReference type="Proteomes" id="UP000054821">
    <property type="component" value="Unassembled WGS sequence"/>
</dbReference>
<accession>A0A2P4ZA07</accession>
<dbReference type="RefSeq" id="XP_024404564.1">
    <property type="nucleotide sequence ID" value="XM_024550688.1"/>
</dbReference>
<dbReference type="EMBL" id="JPDN02000054">
    <property type="protein sequence ID" value="PON21139.1"/>
    <property type="molecule type" value="Genomic_DNA"/>
</dbReference>
<dbReference type="AlphaFoldDB" id="A0A2P4ZA07"/>
<proteinExistence type="predicted"/>
<reference evidence="1 2" key="1">
    <citation type="journal article" date="2016" name="Genome Announc.">
        <title>Draft Whole-Genome Sequence of Trichoderma gamsii T6085, a Promising Biocontrol Agent of Fusarium Head Blight on Wheat.</title>
        <authorList>
            <person name="Baroncelli R."/>
            <person name="Zapparata A."/>
            <person name="Piaggeschi G."/>
            <person name="Sarrocco S."/>
            <person name="Vannacci G."/>
        </authorList>
    </citation>
    <scope>NUCLEOTIDE SEQUENCE [LARGE SCALE GENOMIC DNA]</scope>
    <source>
        <strain evidence="1 2">T6085</strain>
    </source>
</reference>
<evidence type="ECO:0000313" key="1">
    <source>
        <dbReference type="EMBL" id="PON21139.1"/>
    </source>
</evidence>
<comment type="caution">
    <text evidence="1">The sequence shown here is derived from an EMBL/GenBank/DDBJ whole genome shotgun (WGS) entry which is preliminary data.</text>
</comment>
<sequence>MCFTSYPKACTTSQIWINHTDGSPHPDVTISIYPVSTRNESTCLYKYPPFPTPGLNSPG</sequence>